<dbReference type="InterPro" id="IPR000866">
    <property type="entry name" value="AhpC/TSA"/>
</dbReference>
<reference evidence="2 3" key="1">
    <citation type="submission" date="2018-08" db="EMBL/GenBank/DDBJ databases">
        <title>Thalassotalea euphylliae genome.</title>
        <authorList>
            <person name="Summers S."/>
            <person name="Rice S.A."/>
            <person name="Freckelton M.L."/>
            <person name="Nedved B.T."/>
            <person name="Hadfield M.G."/>
        </authorList>
    </citation>
    <scope>NUCLEOTIDE SEQUENCE [LARGE SCALE GENOMIC DNA]</scope>
    <source>
        <strain evidence="2 3">H1</strain>
    </source>
</reference>
<dbReference type="Gene3D" id="3.40.30.10">
    <property type="entry name" value="Glutaredoxin"/>
    <property type="match status" value="1"/>
</dbReference>
<dbReference type="OrthoDB" id="9796554at2"/>
<organism evidence="2 3">
    <name type="scientific">Thalassotalea euphylliae</name>
    <dbReference type="NCBI Taxonomy" id="1655234"/>
    <lineage>
        <taxon>Bacteria</taxon>
        <taxon>Pseudomonadati</taxon>
        <taxon>Pseudomonadota</taxon>
        <taxon>Gammaproteobacteria</taxon>
        <taxon>Alteromonadales</taxon>
        <taxon>Colwelliaceae</taxon>
        <taxon>Thalassotalea</taxon>
    </lineage>
</organism>
<comment type="caution">
    <text evidence="2">The sequence shown here is derived from an EMBL/GenBank/DDBJ whole genome shotgun (WGS) entry which is preliminary data.</text>
</comment>
<dbReference type="EMBL" id="QUOU01000001">
    <property type="protein sequence ID" value="REL28878.1"/>
    <property type="molecule type" value="Genomic_DNA"/>
</dbReference>
<dbReference type="Pfam" id="PF00578">
    <property type="entry name" value="AhpC-TSA"/>
    <property type="match status" value="1"/>
</dbReference>
<protein>
    <submittedName>
        <fullName evidence="2">TlpA family protein disulfide reductase</fullName>
    </submittedName>
</protein>
<accession>A0A3E0TWA6</accession>
<name>A0A3E0TWA6_9GAMM</name>
<dbReference type="InterPro" id="IPR050553">
    <property type="entry name" value="Thioredoxin_ResA/DsbE_sf"/>
</dbReference>
<dbReference type="PANTHER" id="PTHR42852">
    <property type="entry name" value="THIOL:DISULFIDE INTERCHANGE PROTEIN DSBE"/>
    <property type="match status" value="1"/>
</dbReference>
<dbReference type="Proteomes" id="UP000256478">
    <property type="component" value="Unassembled WGS sequence"/>
</dbReference>
<proteinExistence type="predicted"/>
<gene>
    <name evidence="2" type="ORF">DXX93_09765</name>
</gene>
<feature type="domain" description="Thioredoxin" evidence="1">
    <location>
        <begin position="3"/>
        <end position="134"/>
    </location>
</feature>
<dbReference type="PROSITE" id="PS51352">
    <property type="entry name" value="THIOREDOXIN_2"/>
    <property type="match status" value="1"/>
</dbReference>
<dbReference type="PANTHER" id="PTHR42852:SF13">
    <property type="entry name" value="PROTEIN DIPZ"/>
    <property type="match status" value="1"/>
</dbReference>
<dbReference type="CDD" id="cd02966">
    <property type="entry name" value="TlpA_like_family"/>
    <property type="match status" value="1"/>
</dbReference>
<evidence type="ECO:0000313" key="3">
    <source>
        <dbReference type="Proteomes" id="UP000256478"/>
    </source>
</evidence>
<evidence type="ECO:0000259" key="1">
    <source>
        <dbReference type="PROSITE" id="PS51352"/>
    </source>
</evidence>
<dbReference type="GO" id="GO:0016209">
    <property type="term" value="F:antioxidant activity"/>
    <property type="evidence" value="ECO:0007669"/>
    <property type="project" value="InterPro"/>
</dbReference>
<dbReference type="InterPro" id="IPR036249">
    <property type="entry name" value="Thioredoxin-like_sf"/>
</dbReference>
<dbReference type="GO" id="GO:0016491">
    <property type="term" value="F:oxidoreductase activity"/>
    <property type="evidence" value="ECO:0007669"/>
    <property type="project" value="InterPro"/>
</dbReference>
<dbReference type="SUPFAM" id="SSF52833">
    <property type="entry name" value="Thioredoxin-like"/>
    <property type="match status" value="1"/>
</dbReference>
<dbReference type="AlphaFoldDB" id="A0A3E0TWA6"/>
<evidence type="ECO:0000313" key="2">
    <source>
        <dbReference type="EMBL" id="REL28878.1"/>
    </source>
</evidence>
<sequence>MLASDTQVSQDIVLTSLDGDEVAIKANEKPLVLYFFAPWCQICHMSIGNLQSIYEKNSDIDVIAVALDFTEQDEVLRFTKQHQLTFPVVYGNERIKQELMVSGYPSYYVLNEDNNVESKSMGYSTELGIYLRAL</sequence>
<dbReference type="PROSITE" id="PS51354">
    <property type="entry name" value="GLUTAREDOXIN_2"/>
    <property type="match status" value="1"/>
</dbReference>
<dbReference type="InterPro" id="IPR013766">
    <property type="entry name" value="Thioredoxin_domain"/>
</dbReference>